<proteinExistence type="inferred from homology"/>
<dbReference type="SUPFAM" id="SSF56019">
    <property type="entry name" value="The spindle assembly checkpoint protein mad2"/>
    <property type="match status" value="1"/>
</dbReference>
<dbReference type="GO" id="GO:0016035">
    <property type="term" value="C:zeta DNA polymerase complex"/>
    <property type="evidence" value="ECO:0007669"/>
    <property type="project" value="TreeGrafter"/>
</dbReference>
<gene>
    <name evidence="3" type="ORF">E4U09_001346</name>
</gene>
<comment type="similarity">
    <text evidence="1">Belongs to the MAD2 family.</text>
</comment>
<sequence>MSAAPPDVTSSSSSLLHPSQAFFLLSSFSNFLTVAVHSILYHRALYPPESFLVARAYNLPVRQSRHPGVCTWVRDAVAATAQQIRQGTARQICLAVHEPRRLDVLERWIFDVQSFPDSSWGGAEGGPDWPAGGAPPGADLEVLRNLVNREAGPGDDMVNPADVHEALRGALSRLSHAAQGRGALPEGCTFTLGVELRDEAVAPIRHPQLWIPSQTSFSAPAIYKPELGRARAGTATTPIRSVQAGPLFFECWVEQARMDETASTTAAVLLEEAPEMPLTFPSTFESSTGGDATTTTP</sequence>
<dbReference type="PANTHER" id="PTHR11842">
    <property type="entry name" value="MITOTIC SPINDLE ASSEMBLY CHECKPOINT PROTEIN MAD2"/>
    <property type="match status" value="1"/>
</dbReference>
<dbReference type="AlphaFoldDB" id="A0A9P7QT14"/>
<dbReference type="Gene3D" id="3.30.900.10">
    <property type="entry name" value="HORMA domain"/>
    <property type="match status" value="1"/>
</dbReference>
<dbReference type="InterPro" id="IPR003511">
    <property type="entry name" value="HORMA_dom"/>
</dbReference>
<protein>
    <recommendedName>
        <fullName evidence="2">HORMA domain-containing protein</fullName>
    </recommendedName>
</protein>
<accession>A0A9P7QT14</accession>
<dbReference type="PANTHER" id="PTHR11842:SF10">
    <property type="entry name" value="MITOTIC SPINDLE ASSEMBLY CHECKPOINT PROTEIN MAD2B"/>
    <property type="match status" value="1"/>
</dbReference>
<evidence type="ECO:0000256" key="1">
    <source>
        <dbReference type="ARBA" id="ARBA00010348"/>
    </source>
</evidence>
<organism evidence="3 4">
    <name type="scientific">Claviceps aff. purpurea</name>
    <dbReference type="NCBI Taxonomy" id="1967640"/>
    <lineage>
        <taxon>Eukaryota</taxon>
        <taxon>Fungi</taxon>
        <taxon>Dikarya</taxon>
        <taxon>Ascomycota</taxon>
        <taxon>Pezizomycotina</taxon>
        <taxon>Sordariomycetes</taxon>
        <taxon>Hypocreomycetidae</taxon>
        <taxon>Hypocreales</taxon>
        <taxon>Clavicipitaceae</taxon>
        <taxon>Claviceps</taxon>
    </lineage>
</organism>
<name>A0A9P7QT14_9HYPO</name>
<dbReference type="InterPro" id="IPR036570">
    <property type="entry name" value="HORMA_dom_sf"/>
</dbReference>
<feature type="domain" description="HORMA" evidence="2">
    <location>
        <begin position="22"/>
        <end position="253"/>
    </location>
</feature>
<dbReference type="EMBL" id="SRRH01000015">
    <property type="protein sequence ID" value="KAG6302965.1"/>
    <property type="molecule type" value="Genomic_DNA"/>
</dbReference>
<comment type="caution">
    <text evidence="3">The sequence shown here is derived from an EMBL/GenBank/DDBJ whole genome shotgun (WGS) entry which is preliminary data.</text>
</comment>
<evidence type="ECO:0000259" key="2">
    <source>
        <dbReference type="PROSITE" id="PS50815"/>
    </source>
</evidence>
<dbReference type="Proteomes" id="UP000707071">
    <property type="component" value="Unassembled WGS sequence"/>
</dbReference>
<dbReference type="InterPro" id="IPR045091">
    <property type="entry name" value="Mad2-like"/>
</dbReference>
<evidence type="ECO:0000313" key="4">
    <source>
        <dbReference type="Proteomes" id="UP000707071"/>
    </source>
</evidence>
<evidence type="ECO:0000313" key="3">
    <source>
        <dbReference type="EMBL" id="KAG6302965.1"/>
    </source>
</evidence>
<dbReference type="PROSITE" id="PS50815">
    <property type="entry name" value="HORMA"/>
    <property type="match status" value="1"/>
</dbReference>
<reference evidence="3 4" key="1">
    <citation type="journal article" date="2020" name="bioRxiv">
        <title>Whole genome comparisons of ergot fungi reveals the divergence and evolution of species within the genus Claviceps are the result of varying mechanisms driving genome evolution and host range expansion.</title>
        <authorList>
            <person name="Wyka S.A."/>
            <person name="Mondo S.J."/>
            <person name="Liu M."/>
            <person name="Dettman J."/>
            <person name="Nalam V."/>
            <person name="Broders K.D."/>
        </authorList>
    </citation>
    <scope>NUCLEOTIDE SEQUENCE [LARGE SCALE GENOMIC DNA]</scope>
    <source>
        <strain evidence="3 4">Clav52</strain>
    </source>
</reference>
<dbReference type="Pfam" id="PF02301">
    <property type="entry name" value="HORMA"/>
    <property type="match status" value="1"/>
</dbReference>
<keyword evidence="4" id="KW-1185">Reference proteome</keyword>